<name>A0A251XW69_9MICO</name>
<dbReference type="EMBL" id="MDHJ01000001">
    <property type="protein sequence ID" value="OUE09418.1"/>
    <property type="molecule type" value="Genomic_DNA"/>
</dbReference>
<accession>A0A251XW69</accession>
<organism evidence="2 3">
    <name type="scientific">Clavibacter michiganensis</name>
    <dbReference type="NCBI Taxonomy" id="28447"/>
    <lineage>
        <taxon>Bacteria</taxon>
        <taxon>Bacillati</taxon>
        <taxon>Actinomycetota</taxon>
        <taxon>Actinomycetes</taxon>
        <taxon>Micrococcales</taxon>
        <taxon>Microbacteriaceae</taxon>
        <taxon>Clavibacter</taxon>
    </lineage>
</organism>
<gene>
    <name evidence="2" type="ORF">CMsap09_10780</name>
</gene>
<feature type="region of interest" description="Disordered" evidence="1">
    <location>
        <begin position="30"/>
        <end position="57"/>
    </location>
</feature>
<evidence type="ECO:0000313" key="3">
    <source>
        <dbReference type="Proteomes" id="UP000195106"/>
    </source>
</evidence>
<feature type="compositionally biased region" description="Low complexity" evidence="1">
    <location>
        <begin position="34"/>
        <end position="43"/>
    </location>
</feature>
<protein>
    <submittedName>
        <fullName evidence="2">Uncharacterized protein</fullName>
    </submittedName>
</protein>
<dbReference type="Proteomes" id="UP000195106">
    <property type="component" value="Unassembled WGS sequence"/>
</dbReference>
<dbReference type="AlphaFoldDB" id="A0A251XW69"/>
<comment type="caution">
    <text evidence="2">The sequence shown here is derived from an EMBL/GenBank/DDBJ whole genome shotgun (WGS) entry which is preliminary data.</text>
</comment>
<sequence length="57" mass="6080">MDQPTVRSVVPARTRGDLLALGPSVAALAADPESSPSRTRTSPGWWTCRRSAGRRSS</sequence>
<evidence type="ECO:0000313" key="2">
    <source>
        <dbReference type="EMBL" id="OUE09418.1"/>
    </source>
</evidence>
<proteinExistence type="predicted"/>
<reference evidence="2 3" key="1">
    <citation type="submission" date="2016-08" db="EMBL/GenBank/DDBJ databases">
        <title>Genome sequence of Clavibacter michiganensis spp. strain CASJ009.</title>
        <authorList>
            <person name="Thapa S.P."/>
            <person name="Coaker G."/>
        </authorList>
    </citation>
    <scope>NUCLEOTIDE SEQUENCE [LARGE SCALE GENOMIC DNA]</scope>
    <source>
        <strain evidence="2">CASJ009</strain>
    </source>
</reference>
<evidence type="ECO:0000256" key="1">
    <source>
        <dbReference type="SAM" id="MobiDB-lite"/>
    </source>
</evidence>